<dbReference type="Proteomes" id="UP001374803">
    <property type="component" value="Chromosome"/>
</dbReference>
<evidence type="ECO:0000313" key="6">
    <source>
        <dbReference type="Proteomes" id="UP001374803"/>
    </source>
</evidence>
<protein>
    <submittedName>
        <fullName evidence="5">Acyl-CoA synthetase</fullName>
    </submittedName>
</protein>
<gene>
    <name evidence="5" type="ORF">LVJ94_13190</name>
</gene>
<name>A0ABZ2LCU6_9BACT</name>
<dbReference type="Gene3D" id="3.40.50.12780">
    <property type="entry name" value="N-terminal domain of ligase-like"/>
    <property type="match status" value="1"/>
</dbReference>
<comment type="similarity">
    <text evidence="1">Belongs to the ATP-dependent AMP-binding enzyme family.</text>
</comment>
<dbReference type="PANTHER" id="PTHR43201:SF8">
    <property type="entry name" value="ACYL-COA SYNTHETASE FAMILY MEMBER 3"/>
    <property type="match status" value="1"/>
</dbReference>
<evidence type="ECO:0000256" key="2">
    <source>
        <dbReference type="SAM" id="Phobius"/>
    </source>
</evidence>
<keyword evidence="2" id="KW-0812">Transmembrane</keyword>
<dbReference type="SUPFAM" id="SSF56801">
    <property type="entry name" value="Acetyl-CoA synthetase-like"/>
    <property type="match status" value="1"/>
</dbReference>
<dbReference type="InterPro" id="IPR045851">
    <property type="entry name" value="AMP-bd_C_sf"/>
</dbReference>
<evidence type="ECO:0000259" key="3">
    <source>
        <dbReference type="Pfam" id="PF00501"/>
    </source>
</evidence>
<dbReference type="Pfam" id="PF13193">
    <property type="entry name" value="AMP-binding_C"/>
    <property type="match status" value="1"/>
</dbReference>
<dbReference type="InterPro" id="IPR025110">
    <property type="entry name" value="AMP-bd_C"/>
</dbReference>
<evidence type="ECO:0000256" key="1">
    <source>
        <dbReference type="ARBA" id="ARBA00006432"/>
    </source>
</evidence>
<evidence type="ECO:0000259" key="4">
    <source>
        <dbReference type="Pfam" id="PF13193"/>
    </source>
</evidence>
<evidence type="ECO:0000313" key="5">
    <source>
        <dbReference type="EMBL" id="WXB08185.1"/>
    </source>
</evidence>
<dbReference type="InterPro" id="IPR042099">
    <property type="entry name" value="ANL_N_sf"/>
</dbReference>
<feature type="domain" description="AMP-binding enzyme C-terminal" evidence="4">
    <location>
        <begin position="413"/>
        <end position="490"/>
    </location>
</feature>
<dbReference type="RefSeq" id="WP_394837860.1">
    <property type="nucleotide sequence ID" value="NZ_CP089929.1"/>
</dbReference>
<organism evidence="5 6">
    <name type="scientific">Pendulispora rubella</name>
    <dbReference type="NCBI Taxonomy" id="2741070"/>
    <lineage>
        <taxon>Bacteria</taxon>
        <taxon>Pseudomonadati</taxon>
        <taxon>Myxococcota</taxon>
        <taxon>Myxococcia</taxon>
        <taxon>Myxococcales</taxon>
        <taxon>Sorangiineae</taxon>
        <taxon>Pendulisporaceae</taxon>
        <taxon>Pendulispora</taxon>
    </lineage>
</organism>
<proteinExistence type="inferred from homology"/>
<feature type="domain" description="AMP-dependent synthetase/ligase" evidence="3">
    <location>
        <begin position="8"/>
        <end position="357"/>
    </location>
</feature>
<dbReference type="Pfam" id="PF00501">
    <property type="entry name" value="AMP-binding"/>
    <property type="match status" value="1"/>
</dbReference>
<feature type="transmembrane region" description="Helical" evidence="2">
    <location>
        <begin position="56"/>
        <end position="83"/>
    </location>
</feature>
<keyword evidence="2" id="KW-0472">Membrane</keyword>
<keyword evidence="2" id="KW-1133">Transmembrane helix</keyword>
<dbReference type="CDD" id="cd05941">
    <property type="entry name" value="MCS"/>
    <property type="match status" value="1"/>
</dbReference>
<dbReference type="InterPro" id="IPR000873">
    <property type="entry name" value="AMP-dep_synth/lig_dom"/>
</dbReference>
<keyword evidence="6" id="KW-1185">Reference proteome</keyword>
<reference evidence="5" key="1">
    <citation type="submission" date="2021-12" db="EMBL/GenBank/DDBJ databases">
        <title>Discovery of the Pendulisporaceae a myxobacterial family with distinct sporulation behavior and unique specialized metabolism.</title>
        <authorList>
            <person name="Garcia R."/>
            <person name="Popoff A."/>
            <person name="Bader C.D."/>
            <person name="Loehr J."/>
            <person name="Walesch S."/>
            <person name="Walt C."/>
            <person name="Boldt J."/>
            <person name="Bunk B."/>
            <person name="Haeckl F.J.F.P.J."/>
            <person name="Gunesch A.P."/>
            <person name="Birkelbach J."/>
            <person name="Nuebel U."/>
            <person name="Pietschmann T."/>
            <person name="Bach T."/>
            <person name="Mueller R."/>
        </authorList>
    </citation>
    <scope>NUCLEOTIDE SEQUENCE</scope>
    <source>
        <strain evidence="5">MSr11367</strain>
    </source>
</reference>
<dbReference type="PANTHER" id="PTHR43201">
    <property type="entry name" value="ACYL-COA SYNTHETASE"/>
    <property type="match status" value="1"/>
</dbReference>
<sequence>MNLRTDPRIAISDDEGTWTYADLHARARRIAAALLSASGPDGERKDSRAGLAGERVAIFVSPGGHFVASFFGVLMAGGVVTVLSPLHPSREMLYFCEDAEVRTILVSPDLRPRLEQAAEGRRVLSTDEAVFSEGPMLDEGPSQAPDAPALQLYTSGTTGKPKGAVLTHGNLETQQRLLAEAWEFTERDTLLHALPLHHMHGLAIALLTALGAGATVRMLPGFDAKRIWSELPRATVLMAVPTMYTRLFNAFDEAAPDLRAEWQRGARGLRLATSGSAALPATLAERWQIIAGAIPVERFGMTEIGVGTTNPVHGARKPAHVGLPLPTVRTRIVDDQGQDAEVGELWIAGPSVFSGYYKRPDATRDAFVPDATGERWFRTGDTVTRDADGYFKILGRTSVDILKSGGYKLSALEIEEALREHPAIREVAVVGVPDENWGDRVVACVVAHEGRAGECATELVRTFAKQSLAPYKVPKQVVLMTELPRNAMGKVQKPELTKQLLAEETKGSAERKGE</sequence>
<dbReference type="EMBL" id="CP089983">
    <property type="protein sequence ID" value="WXB08185.1"/>
    <property type="molecule type" value="Genomic_DNA"/>
</dbReference>
<dbReference type="Gene3D" id="3.30.300.30">
    <property type="match status" value="1"/>
</dbReference>
<accession>A0ABZ2LCU6</accession>